<reference evidence="3 4" key="1">
    <citation type="journal article" date="2014" name="Int. J. Syst. Evol. Microbiol.">
        <title>Complete genome sequence of Corynebacterium casei LMG S-19264T (=DSM 44701T), isolated from a smear-ripened cheese.</title>
        <authorList>
            <consortium name="US DOE Joint Genome Institute (JGI-PGF)"/>
            <person name="Walter F."/>
            <person name="Albersmeier A."/>
            <person name="Kalinowski J."/>
            <person name="Ruckert C."/>
        </authorList>
    </citation>
    <scope>NUCLEOTIDE SEQUENCE [LARGE SCALE GENOMIC DNA]</scope>
    <source>
        <strain evidence="3 4">NBRC 111766</strain>
    </source>
</reference>
<name>A0AA37TVV7_9RHOB</name>
<dbReference type="EMBL" id="BSPP01000013">
    <property type="protein sequence ID" value="GLS88528.1"/>
    <property type="molecule type" value="Genomic_DNA"/>
</dbReference>
<dbReference type="Proteomes" id="UP001157355">
    <property type="component" value="Unassembled WGS sequence"/>
</dbReference>
<sequence>MDHSTQQAASVPEAVPNPAADVPQQSGKTILLNWIIMILGIAGLCALGTLLPKLL</sequence>
<evidence type="ECO:0000313" key="3">
    <source>
        <dbReference type="EMBL" id="GLS88528.1"/>
    </source>
</evidence>
<accession>A0AA37TVV7</accession>
<organism evidence="3 4">
    <name type="scientific">Cypionkella aquatica</name>
    <dbReference type="NCBI Taxonomy" id="1756042"/>
    <lineage>
        <taxon>Bacteria</taxon>
        <taxon>Pseudomonadati</taxon>
        <taxon>Pseudomonadota</taxon>
        <taxon>Alphaproteobacteria</taxon>
        <taxon>Rhodobacterales</taxon>
        <taxon>Paracoccaceae</taxon>
        <taxon>Cypionkella</taxon>
    </lineage>
</organism>
<comment type="caution">
    <text evidence="3">The sequence shown here is derived from an EMBL/GenBank/DDBJ whole genome shotgun (WGS) entry which is preliminary data.</text>
</comment>
<gene>
    <name evidence="3" type="ORF">GCM10010873_35020</name>
</gene>
<evidence type="ECO:0000313" key="4">
    <source>
        <dbReference type="Proteomes" id="UP001157355"/>
    </source>
</evidence>
<keyword evidence="2" id="KW-0472">Membrane</keyword>
<keyword evidence="4" id="KW-1185">Reference proteome</keyword>
<feature type="transmembrane region" description="Helical" evidence="2">
    <location>
        <begin position="31"/>
        <end position="51"/>
    </location>
</feature>
<proteinExistence type="predicted"/>
<keyword evidence="2" id="KW-1133">Transmembrane helix</keyword>
<evidence type="ECO:0000256" key="1">
    <source>
        <dbReference type="SAM" id="MobiDB-lite"/>
    </source>
</evidence>
<feature type="region of interest" description="Disordered" evidence="1">
    <location>
        <begin position="1"/>
        <end position="23"/>
    </location>
</feature>
<protein>
    <submittedName>
        <fullName evidence="3">Uncharacterized protein</fullName>
    </submittedName>
</protein>
<keyword evidence="2" id="KW-0812">Transmembrane</keyword>
<dbReference type="RefSeq" id="WP_284326670.1">
    <property type="nucleotide sequence ID" value="NZ_BSPP01000013.1"/>
</dbReference>
<evidence type="ECO:0000256" key="2">
    <source>
        <dbReference type="SAM" id="Phobius"/>
    </source>
</evidence>
<dbReference type="AlphaFoldDB" id="A0AA37TVV7"/>